<dbReference type="PANTHER" id="PTHR22916:SF3">
    <property type="entry name" value="UDP-GLCNAC:BETAGAL BETA-1,3-N-ACETYLGLUCOSAMINYLTRANSFERASE-LIKE PROTEIN 1"/>
    <property type="match status" value="1"/>
</dbReference>
<dbReference type="OrthoDB" id="9802649at2"/>
<organism evidence="2 3">
    <name type="scientific">Heliophilum fasciatum</name>
    <dbReference type="NCBI Taxonomy" id="35700"/>
    <lineage>
        <taxon>Bacteria</taxon>
        <taxon>Bacillati</taxon>
        <taxon>Bacillota</taxon>
        <taxon>Clostridia</taxon>
        <taxon>Eubacteriales</taxon>
        <taxon>Heliobacteriaceae</taxon>
        <taxon>Heliophilum</taxon>
    </lineage>
</organism>
<protein>
    <submittedName>
        <fullName evidence="2">GT2 family glycosyltransferase</fullName>
    </submittedName>
</protein>
<comment type="caution">
    <text evidence="2">The sequence shown here is derived from an EMBL/GenBank/DDBJ whole genome shotgun (WGS) entry which is preliminary data.</text>
</comment>
<dbReference type="Gene3D" id="3.90.550.10">
    <property type="entry name" value="Spore Coat Polysaccharide Biosynthesis Protein SpsA, Chain A"/>
    <property type="match status" value="1"/>
</dbReference>
<evidence type="ECO:0000259" key="1">
    <source>
        <dbReference type="Pfam" id="PF00535"/>
    </source>
</evidence>
<sequence>MTAGNEALVNILLSTYNGTKYLVPQLDSLIAQDYAAIHITARDDGSTDQSCKLLEDYSLKLKMQPMVGRKRSLQLIKGENIGAAQSFMQLIHDALPDAGYYAFCDQDDVWLPDKMSVAIRVIQERERQNADCPIMYCSRVTLADEDLHYLGESKIPQRGPAFANALLENIAYGCTVVFNQAAKKRIVDQRPTFFLWHDWWLYLVVSAFGQVIYDPVSRIFYRQHGANSVGSEANPWTNWRRRIRQFLHRMGRRGQKNEVIRQVEEFYQLHYADLIEKNAGEISFLLQSRCSLAQRLRYAYNGTAFRQDRFDDGLFRLLLFLNLI</sequence>
<dbReference type="GO" id="GO:0016758">
    <property type="term" value="F:hexosyltransferase activity"/>
    <property type="evidence" value="ECO:0007669"/>
    <property type="project" value="UniProtKB-ARBA"/>
</dbReference>
<proteinExistence type="predicted"/>
<dbReference type="AlphaFoldDB" id="A0A4R2RM94"/>
<evidence type="ECO:0000313" key="2">
    <source>
        <dbReference type="EMBL" id="TCP64048.1"/>
    </source>
</evidence>
<dbReference type="InterPro" id="IPR029044">
    <property type="entry name" value="Nucleotide-diphossugar_trans"/>
</dbReference>
<gene>
    <name evidence="2" type="ORF">EDD73_1129</name>
</gene>
<dbReference type="InterPro" id="IPR001173">
    <property type="entry name" value="Glyco_trans_2-like"/>
</dbReference>
<dbReference type="Proteomes" id="UP000294813">
    <property type="component" value="Unassembled WGS sequence"/>
</dbReference>
<reference evidence="2 3" key="1">
    <citation type="submission" date="2019-03" db="EMBL/GenBank/DDBJ databases">
        <title>Genomic Encyclopedia of Type Strains, Phase IV (KMG-IV): sequencing the most valuable type-strain genomes for metagenomic binning, comparative biology and taxonomic classification.</title>
        <authorList>
            <person name="Goeker M."/>
        </authorList>
    </citation>
    <scope>NUCLEOTIDE SEQUENCE [LARGE SCALE GENOMIC DNA]</scope>
    <source>
        <strain evidence="2 3">DSM 11170</strain>
    </source>
</reference>
<dbReference type="EMBL" id="SLXT01000012">
    <property type="protein sequence ID" value="TCP64048.1"/>
    <property type="molecule type" value="Genomic_DNA"/>
</dbReference>
<name>A0A4R2RM94_9FIRM</name>
<keyword evidence="2" id="KW-0808">Transferase</keyword>
<dbReference type="PANTHER" id="PTHR22916">
    <property type="entry name" value="GLYCOSYLTRANSFERASE"/>
    <property type="match status" value="1"/>
</dbReference>
<dbReference type="CDD" id="cd04196">
    <property type="entry name" value="GT_2_like_d"/>
    <property type="match status" value="1"/>
</dbReference>
<keyword evidence="3" id="KW-1185">Reference proteome</keyword>
<evidence type="ECO:0000313" key="3">
    <source>
        <dbReference type="Proteomes" id="UP000294813"/>
    </source>
</evidence>
<dbReference type="Pfam" id="PF00535">
    <property type="entry name" value="Glycos_transf_2"/>
    <property type="match status" value="1"/>
</dbReference>
<dbReference type="SUPFAM" id="SSF53448">
    <property type="entry name" value="Nucleotide-diphospho-sugar transferases"/>
    <property type="match status" value="1"/>
</dbReference>
<accession>A0A4R2RM94</accession>
<dbReference type="RefSeq" id="WP_131919242.1">
    <property type="nucleotide sequence ID" value="NZ_JAOQNU010000026.1"/>
</dbReference>
<feature type="domain" description="Glycosyltransferase 2-like" evidence="1">
    <location>
        <begin position="11"/>
        <end position="179"/>
    </location>
</feature>